<feature type="transmembrane region" description="Helical" evidence="7">
    <location>
        <begin position="115"/>
        <end position="137"/>
    </location>
</feature>
<evidence type="ECO:0000256" key="3">
    <source>
        <dbReference type="ARBA" id="ARBA00022692"/>
    </source>
</evidence>
<feature type="transmembrane region" description="Helical" evidence="7">
    <location>
        <begin position="12"/>
        <end position="28"/>
    </location>
</feature>
<protein>
    <submittedName>
        <fullName evidence="8">Tail-anchored protein insertion receptor WRB-like protein</fullName>
    </submittedName>
</protein>
<keyword evidence="9" id="KW-1185">Reference proteome</keyword>
<gene>
    <name evidence="8" type="ORF">C2S53_006064</name>
</gene>
<dbReference type="GO" id="GO:0043529">
    <property type="term" value="C:GET complex"/>
    <property type="evidence" value="ECO:0007669"/>
    <property type="project" value="TreeGrafter"/>
</dbReference>
<evidence type="ECO:0000256" key="6">
    <source>
        <dbReference type="ARBA" id="ARBA00023136"/>
    </source>
</evidence>
<evidence type="ECO:0000256" key="2">
    <source>
        <dbReference type="ARBA" id="ARBA00010799"/>
    </source>
</evidence>
<sequence length="181" mass="20565">MEEIQTEQRNSFAAPVIFILVFVFHFVSKEIADFAFQSLEKGSGNNLDVQLRGEIKKLLKEASTLSQPSTFAQAAKLRRMAAAKEKELTKYLETQQKDVKLSFGTYGKHLMISKAITYFVLILWFWKIPVATISDQLVQPFGRLLSWRAGSSLKDSVVVGVIPWLVVSTRVSKFICRKVFE</sequence>
<dbReference type="PANTHER" id="PTHR42650">
    <property type="entry name" value="TAIL-ANCHORED PROTEIN INSERTION RECEPTOR WRB"/>
    <property type="match status" value="1"/>
</dbReference>
<dbReference type="AlphaFoldDB" id="A0AAD4JFH1"/>
<evidence type="ECO:0000313" key="8">
    <source>
        <dbReference type="EMBL" id="KAH6832817.1"/>
    </source>
</evidence>
<comment type="similarity">
    <text evidence="2">Belongs to the WRB/GET1 family.</text>
</comment>
<accession>A0AAD4JFH1</accession>
<evidence type="ECO:0000313" key="9">
    <source>
        <dbReference type="Proteomes" id="UP001190926"/>
    </source>
</evidence>
<dbReference type="PANTHER" id="PTHR42650:SF1">
    <property type="entry name" value="GUIDED ENTRY OF TAIL-ANCHORED PROTEINS FACTOR 1"/>
    <property type="match status" value="1"/>
</dbReference>
<comment type="caution">
    <text evidence="8">The sequence shown here is derived from an EMBL/GenBank/DDBJ whole genome shotgun (WGS) entry which is preliminary data.</text>
</comment>
<keyword evidence="3 7" id="KW-0812">Transmembrane</keyword>
<keyword evidence="4" id="KW-0256">Endoplasmic reticulum</keyword>
<comment type="subcellular location">
    <subcellularLocation>
        <location evidence="1">Endoplasmic reticulum membrane</location>
    </subcellularLocation>
</comment>
<name>A0AAD4JFH1_PERFH</name>
<evidence type="ECO:0000256" key="5">
    <source>
        <dbReference type="ARBA" id="ARBA00022989"/>
    </source>
</evidence>
<evidence type="ECO:0000256" key="1">
    <source>
        <dbReference type="ARBA" id="ARBA00004586"/>
    </source>
</evidence>
<keyword evidence="6 7" id="KW-0472">Membrane</keyword>
<dbReference type="GO" id="GO:0071816">
    <property type="term" value="P:tail-anchored membrane protein insertion into ER membrane"/>
    <property type="evidence" value="ECO:0007669"/>
    <property type="project" value="InterPro"/>
</dbReference>
<proteinExistence type="inferred from homology"/>
<dbReference type="Pfam" id="PF04420">
    <property type="entry name" value="CHD5"/>
    <property type="match status" value="1"/>
</dbReference>
<evidence type="ECO:0000256" key="4">
    <source>
        <dbReference type="ARBA" id="ARBA00022824"/>
    </source>
</evidence>
<organism evidence="8 9">
    <name type="scientific">Perilla frutescens var. hirtella</name>
    <name type="common">Perilla citriodora</name>
    <name type="synonym">Perilla setoyensis</name>
    <dbReference type="NCBI Taxonomy" id="608512"/>
    <lineage>
        <taxon>Eukaryota</taxon>
        <taxon>Viridiplantae</taxon>
        <taxon>Streptophyta</taxon>
        <taxon>Embryophyta</taxon>
        <taxon>Tracheophyta</taxon>
        <taxon>Spermatophyta</taxon>
        <taxon>Magnoliopsida</taxon>
        <taxon>eudicotyledons</taxon>
        <taxon>Gunneridae</taxon>
        <taxon>Pentapetalae</taxon>
        <taxon>asterids</taxon>
        <taxon>lamiids</taxon>
        <taxon>Lamiales</taxon>
        <taxon>Lamiaceae</taxon>
        <taxon>Nepetoideae</taxon>
        <taxon>Elsholtzieae</taxon>
        <taxon>Perilla</taxon>
    </lineage>
</organism>
<dbReference type="Proteomes" id="UP001190926">
    <property type="component" value="Unassembled WGS sequence"/>
</dbReference>
<dbReference type="GO" id="GO:0005789">
    <property type="term" value="C:endoplasmic reticulum membrane"/>
    <property type="evidence" value="ECO:0007669"/>
    <property type="project" value="UniProtKB-SubCell"/>
</dbReference>
<dbReference type="InterPro" id="IPR028945">
    <property type="entry name" value="Get1"/>
</dbReference>
<dbReference type="EMBL" id="SDAM02000063">
    <property type="protein sequence ID" value="KAH6832817.1"/>
    <property type="molecule type" value="Genomic_DNA"/>
</dbReference>
<reference evidence="8 9" key="1">
    <citation type="journal article" date="2021" name="Nat. Commun.">
        <title>Incipient diploidization of the medicinal plant Perilla within 10,000 years.</title>
        <authorList>
            <person name="Zhang Y."/>
            <person name="Shen Q."/>
            <person name="Leng L."/>
            <person name="Zhang D."/>
            <person name="Chen S."/>
            <person name="Shi Y."/>
            <person name="Ning Z."/>
            <person name="Chen S."/>
        </authorList>
    </citation>
    <scope>NUCLEOTIDE SEQUENCE [LARGE SCALE GENOMIC DNA]</scope>
    <source>
        <strain evidence="9">cv. PC099</strain>
    </source>
</reference>
<keyword evidence="5 7" id="KW-1133">Transmembrane helix</keyword>
<dbReference type="GO" id="GO:0043495">
    <property type="term" value="F:protein-membrane adaptor activity"/>
    <property type="evidence" value="ECO:0007669"/>
    <property type="project" value="TreeGrafter"/>
</dbReference>
<evidence type="ECO:0000256" key="7">
    <source>
        <dbReference type="SAM" id="Phobius"/>
    </source>
</evidence>